<comment type="subunit">
    <text evidence="1">Interacts (via N-terminus) with the terminase small subunit (via C-terminus); the active complex is probably heterooligomeric. Interacts (via C-terminus) with the portal protein; this interaction allows the packaging of viral DNA.</text>
</comment>
<comment type="catalytic activity">
    <reaction evidence="1">
        <text>Endonucleolytic cleavage of DNA to give specific double-stranded fragments with terminal 5'-phosphates.</text>
        <dbReference type="EC" id="3.1.21.4"/>
    </reaction>
</comment>
<comment type="subcellular location">
    <subcellularLocation>
        <location evidence="1">Host cytoplasm</location>
    </subcellularLocation>
    <text evidence="1">The terminase lies at a unique vertex of the procapsid during viral DNA packaging.</text>
</comment>
<dbReference type="GO" id="GO:0005524">
    <property type="term" value="F:ATP binding"/>
    <property type="evidence" value="ECO:0007669"/>
    <property type="project" value="UniProtKB-UniRule"/>
</dbReference>
<name>A0A8S5MV01_9CAUD</name>
<feature type="active site" description="For ATPase activity" evidence="1">
    <location>
        <position position="167"/>
    </location>
</feature>
<keyword evidence="1" id="KW-0460">Magnesium</keyword>
<feature type="domain" description="Terminase large subunit GpA endonuclease" evidence="4">
    <location>
        <begin position="294"/>
        <end position="567"/>
    </location>
</feature>
<dbReference type="GO" id="GO:0098009">
    <property type="term" value="C:viral terminase, large subunit"/>
    <property type="evidence" value="ECO:0007669"/>
    <property type="project" value="UniProtKB-UniRule"/>
</dbReference>
<keyword evidence="1" id="KW-0255">Endonuclease</keyword>
<keyword evidence="1" id="KW-0540">Nuclease</keyword>
<keyword evidence="1" id="KW-0231">Viral genome packaging</keyword>
<dbReference type="InterPro" id="IPR046454">
    <property type="entry name" value="GpA_endonuclease"/>
</dbReference>
<dbReference type="GO" id="GO:0009036">
    <property type="term" value="F:type II site-specific deoxyribonuclease activity"/>
    <property type="evidence" value="ECO:0007669"/>
    <property type="project" value="UniProtKB-UniRule"/>
</dbReference>
<dbReference type="InterPro" id="IPR008866">
    <property type="entry name" value="Phage_lambda_GpA-like"/>
</dbReference>
<evidence type="ECO:0000313" key="5">
    <source>
        <dbReference type="EMBL" id="DAD86182.1"/>
    </source>
</evidence>
<evidence type="ECO:0000259" key="4">
    <source>
        <dbReference type="Pfam" id="PF20454"/>
    </source>
</evidence>
<evidence type="ECO:0000256" key="1">
    <source>
        <dbReference type="HAMAP-Rule" id="MF_04144"/>
    </source>
</evidence>
<feature type="short sequence motif" description="Walker B motif" evidence="1">
    <location>
        <begin position="162"/>
        <end position="167"/>
    </location>
</feature>
<dbReference type="Pfam" id="PF05876">
    <property type="entry name" value="GpA_ATPase"/>
    <property type="match status" value="1"/>
</dbReference>
<evidence type="ECO:0000256" key="2">
    <source>
        <dbReference type="SAM" id="MobiDB-lite"/>
    </source>
</evidence>
<keyword evidence="1" id="KW-1035">Host cytoplasm</keyword>
<feature type="short sequence motif" description="Walker A motif" evidence="1">
    <location>
        <begin position="70"/>
        <end position="77"/>
    </location>
</feature>
<proteinExistence type="inferred from homology"/>
<dbReference type="EC" id="3.1.21.4" evidence="1"/>
<feature type="binding site" evidence="1">
    <location>
        <position position="373"/>
    </location>
    <ligand>
        <name>Mg(2+)</name>
        <dbReference type="ChEBI" id="CHEBI:18420"/>
        <note>catalytic; for nuclease activity</note>
    </ligand>
</feature>
<feature type="region of interest" description="Disordered" evidence="2">
    <location>
        <begin position="574"/>
        <end position="596"/>
    </location>
</feature>
<organism evidence="5">
    <name type="scientific">Caudovirales sp. ctUL28</name>
    <dbReference type="NCBI Taxonomy" id="2826778"/>
    <lineage>
        <taxon>Viruses</taxon>
        <taxon>Duplodnaviria</taxon>
        <taxon>Heunggongvirae</taxon>
        <taxon>Uroviricota</taxon>
        <taxon>Caudoviricetes</taxon>
    </lineage>
</organism>
<dbReference type="InterPro" id="IPR046453">
    <property type="entry name" value="GpA_ATPase"/>
</dbReference>
<comment type="similarity">
    <text evidence="1">Belongs to the lambdavirus large terminase family.</text>
</comment>
<keyword evidence="1" id="KW-0547">Nucleotide-binding</keyword>
<keyword evidence="1" id="KW-0378">Hydrolase</keyword>
<keyword evidence="1" id="KW-0067">ATP-binding</keyword>
<comment type="function">
    <text evidence="1">The terminase large subunit acts as an ATP driven molecular motor necessary for viral DNA translocation into empty capsids and as an endonuclease that cuts the viral genome from the concetamer to initiate and to end the packaging reaction. The terminase lies at a unique vertex of the procapsid and is composed of two subunits, a small terminase subunit involved in viral DNA recognition, and a large terminase subunit possessing endonucleolytic and ATPase activities (DNA maturation and packaging). The endonuclease activity cleaves the viral DNA generating 5'overhangs. The strand separation activity separates the cohesive ends generating the single-stranded 'sticky' ends of the mature genome. The DNA-terminase complex binds to the portal of the procapsid thereby activating the translocase activity of the terminase. The terminase packages the viral DNA into the procapsid until the next concatemer reaches the complex. The downstream site is then cut generating the mature right end of the genome, the heterotrimer undocks from the DNA-filled head and remains bound to the left end of concatemer's next genome.</text>
</comment>
<protein>
    <recommendedName>
        <fullName evidence="1">Terminase, large subunit</fullName>
    </recommendedName>
    <alternativeName>
        <fullName evidence="1">DNA-packaging protein</fullName>
    </alternativeName>
    <alternativeName>
        <fullName evidence="1">Large terminase protein</fullName>
    </alternativeName>
    <domain>
        <recommendedName>
            <fullName evidence="1">Endonuclease</fullName>
            <ecNumber evidence="1">3.1.21.4</ecNumber>
        </recommendedName>
    </domain>
    <domain>
        <recommendedName>
            <fullName evidence="1">ATPase</fullName>
            <ecNumber evidence="1">3.6.4.-</ecNumber>
        </recommendedName>
    </domain>
</protein>
<dbReference type="GO" id="GO:0030430">
    <property type="term" value="C:host cell cytoplasm"/>
    <property type="evidence" value="ECO:0007669"/>
    <property type="project" value="UniProtKB-SubCell"/>
</dbReference>
<accession>A0A8S5MV01</accession>
<sequence>MTYPEYISSALSAFRPPERLTVSEWADKYRVLSEKDTAAPGKWNTSKTPYLRGVMDAFNNRRIQDITFCAGTQVGKTSAEQNMIGYAIDQDPGPMMIVYPTDKLAEFTSENRLKPMFRLSPPLAEKFMENDSQRLELQFPQMYIALIGANSPANLSSRPVRYVFFDEIDKFPKWTGDEASPMELAAERTKTFWNRKLVRVSTPTLETGNIWQAWLRADAQYKYFVPCPFCGAYQQLEMKQLKWPEGASPQEALYTAYYECPNCHEHIDDRHKADMIRHGEWRQVNEKKGRVRSVGFHLSSFYSPWVLLGDVAAKFLTVKDTPELLMNFVNSWLAEPWKDKADSMRSDIVMNKRLPYHRGIVPKDAQLLTMGVDVQLDHFWVGVRAWGPSMTSWLVDYDRAETWGDVEQWLLRLYPDENGEPHSINLCCIDSGFHSEEVYFFCAQHPGLTIPTKGSSRQMTTRYSINRLDKAMGSMTGMNLYVFDTNQFKDFIAGRLTIGAGRPGSWNLYDEIDRRYADMICAEQKVQHRDKKGHISFTWEPISSHAQNHMLDVETNNALAAEIMGVRYLQKPQVQETVPKENKKEEDYPAFPDFDW</sequence>
<dbReference type="GO" id="GO:0046872">
    <property type="term" value="F:metal ion binding"/>
    <property type="evidence" value="ECO:0007669"/>
    <property type="project" value="UniProtKB-UniRule"/>
</dbReference>
<dbReference type="HAMAP" id="MF_04144">
    <property type="entry name" value="TERL_LAMBDA"/>
    <property type="match status" value="1"/>
</dbReference>
<dbReference type="Gene3D" id="3.40.50.300">
    <property type="entry name" value="P-loop containing nucleotide triphosphate hydrolases"/>
    <property type="match status" value="1"/>
</dbReference>
<reference evidence="5" key="1">
    <citation type="journal article" date="2021" name="Proc. Natl. Acad. Sci. U.S.A.">
        <title>A Catalog of Tens of Thousands of Viruses from Human Metagenomes Reveals Hidden Associations with Chronic Diseases.</title>
        <authorList>
            <person name="Tisza M.J."/>
            <person name="Buck C.B."/>
        </authorList>
    </citation>
    <scope>NUCLEOTIDE SEQUENCE</scope>
    <source>
        <strain evidence="5">CtUL28</strain>
    </source>
</reference>
<dbReference type="GO" id="GO:0016887">
    <property type="term" value="F:ATP hydrolysis activity"/>
    <property type="evidence" value="ECO:0007669"/>
    <property type="project" value="UniProtKB-UniRule"/>
</dbReference>
<keyword evidence="1" id="KW-0479">Metal-binding</keyword>
<dbReference type="GO" id="GO:0019073">
    <property type="term" value="P:viral DNA genome packaging"/>
    <property type="evidence" value="ECO:0007669"/>
    <property type="project" value="UniProtKB-UniRule"/>
</dbReference>
<comment type="domain">
    <text evidence="1">The N-terminus is involved in the formation of the heterotrimer with the small subunit. The N-terminus part contains the translocase activity involved in DNA packaging. At the N-terminus, there is a high affinity ATPase center that is probably needed for the packaging activity. The Walker A motif of the ATPase center is responsible for interacting with the ATP phosphate and the Q motif governs force generation and the interaction with DNA. The C-terminus contains the site specific endonuclease (cos-cleavage) and strand separation activities required for genome maturation. A second ATPase catalytic site regulates the genome maturation. The C-terminus very end is involved in binding to the procapsid. Contains a basic leucine zipper (bZIP) that may be involved in the formation of the terminase.</text>
</comment>
<evidence type="ECO:0000259" key="3">
    <source>
        <dbReference type="Pfam" id="PF05876"/>
    </source>
</evidence>
<comment type="caution">
    <text evidence="1">Lacks conserved residue(s) required for the propagation of feature annotation.</text>
</comment>
<dbReference type="EMBL" id="BK014996">
    <property type="protein sequence ID" value="DAD86182.1"/>
    <property type="molecule type" value="Genomic_DNA"/>
</dbReference>
<dbReference type="EC" id="3.6.4.-" evidence="1"/>
<feature type="compositionally biased region" description="Basic and acidic residues" evidence="2">
    <location>
        <begin position="578"/>
        <end position="587"/>
    </location>
</feature>
<feature type="domain" description="Phage terminase large subunit GpA ATPase" evidence="3">
    <location>
        <begin position="38"/>
        <end position="281"/>
    </location>
</feature>
<dbReference type="InterPro" id="IPR027417">
    <property type="entry name" value="P-loop_NTPase"/>
</dbReference>
<keyword evidence="1" id="KW-1188">Viral release from host cell</keyword>
<dbReference type="Pfam" id="PF20454">
    <property type="entry name" value="GpA_nuclease"/>
    <property type="match status" value="1"/>
</dbReference>
<comment type="cofactor">
    <cofactor evidence="1">
        <name>Mg(2+)</name>
        <dbReference type="ChEBI" id="CHEBI:18420"/>
    </cofactor>
</comment>